<reference evidence="1 2" key="1">
    <citation type="submission" date="2021-06" db="EMBL/GenBank/DDBJ databases">
        <title>Caerostris extrusa draft genome.</title>
        <authorList>
            <person name="Kono N."/>
            <person name="Arakawa K."/>
        </authorList>
    </citation>
    <scope>NUCLEOTIDE SEQUENCE [LARGE SCALE GENOMIC DNA]</scope>
</reference>
<dbReference type="Proteomes" id="UP001054945">
    <property type="component" value="Unassembled WGS sequence"/>
</dbReference>
<name>A0AAV4N8Q1_CAEEX</name>
<gene>
    <name evidence="1" type="ORF">CEXT_621931</name>
</gene>
<keyword evidence="2" id="KW-1185">Reference proteome</keyword>
<proteinExistence type="predicted"/>
<dbReference type="EMBL" id="BPLR01003055">
    <property type="protein sequence ID" value="GIX80715.1"/>
    <property type="molecule type" value="Genomic_DNA"/>
</dbReference>
<accession>A0AAV4N8Q1</accession>
<organism evidence="1 2">
    <name type="scientific">Caerostris extrusa</name>
    <name type="common">Bark spider</name>
    <name type="synonym">Caerostris bankana</name>
    <dbReference type="NCBI Taxonomy" id="172846"/>
    <lineage>
        <taxon>Eukaryota</taxon>
        <taxon>Metazoa</taxon>
        <taxon>Ecdysozoa</taxon>
        <taxon>Arthropoda</taxon>
        <taxon>Chelicerata</taxon>
        <taxon>Arachnida</taxon>
        <taxon>Araneae</taxon>
        <taxon>Araneomorphae</taxon>
        <taxon>Entelegynae</taxon>
        <taxon>Araneoidea</taxon>
        <taxon>Araneidae</taxon>
        <taxon>Caerostris</taxon>
    </lineage>
</organism>
<comment type="caution">
    <text evidence="1">The sequence shown here is derived from an EMBL/GenBank/DDBJ whole genome shotgun (WGS) entry which is preliminary data.</text>
</comment>
<protein>
    <submittedName>
        <fullName evidence="1">Uncharacterized protein</fullName>
    </submittedName>
</protein>
<evidence type="ECO:0000313" key="1">
    <source>
        <dbReference type="EMBL" id="GIX80715.1"/>
    </source>
</evidence>
<dbReference type="AlphaFoldDB" id="A0AAV4N8Q1"/>
<sequence>MTTFSFRRCFHKHGNYRLSVEGFEGRKHVLTKRHFRWKEPVRWMGAKYPFKRLGIEKKIPPWVFSFLLGMNYAFESYFIFSYHQLTDQVSFCILFPFTLIYIN</sequence>
<evidence type="ECO:0000313" key="2">
    <source>
        <dbReference type="Proteomes" id="UP001054945"/>
    </source>
</evidence>